<keyword evidence="7" id="KW-0479">Metal-binding</keyword>
<dbReference type="GO" id="GO:0020037">
    <property type="term" value="F:heme binding"/>
    <property type="evidence" value="ECO:0007669"/>
    <property type="project" value="TreeGrafter"/>
</dbReference>
<reference evidence="13" key="1">
    <citation type="submission" date="2024-05" db="EMBL/GenBank/DDBJ databases">
        <authorList>
            <person name="Luo Y.-C."/>
            <person name="Nicholds J."/>
            <person name="Mortimer T."/>
            <person name="Maboni G."/>
        </authorList>
    </citation>
    <scope>NUCLEOTIDE SEQUENCE</scope>
    <source>
        <strain evidence="13">153920</strain>
    </source>
</reference>
<evidence type="ECO:0000256" key="2">
    <source>
        <dbReference type="ARBA" id="ARBA00009819"/>
    </source>
</evidence>
<dbReference type="GO" id="GO:0046872">
    <property type="term" value="F:metal ion binding"/>
    <property type="evidence" value="ECO:0007669"/>
    <property type="project" value="UniProtKB-KW"/>
</dbReference>
<dbReference type="RefSeq" id="WP_368643286.1">
    <property type="nucleotide sequence ID" value="NZ_CP158252.1"/>
</dbReference>
<evidence type="ECO:0000256" key="8">
    <source>
        <dbReference type="ARBA" id="ARBA00022982"/>
    </source>
</evidence>
<evidence type="ECO:0000256" key="1">
    <source>
        <dbReference type="ARBA" id="ARBA00004651"/>
    </source>
</evidence>
<organism evidence="13">
    <name type="scientific">Castellaniella ginsengisoli</name>
    <dbReference type="NCBI Taxonomy" id="546114"/>
    <lineage>
        <taxon>Bacteria</taxon>
        <taxon>Pseudomonadati</taxon>
        <taxon>Pseudomonadota</taxon>
        <taxon>Betaproteobacteria</taxon>
        <taxon>Burkholderiales</taxon>
        <taxon>Alcaligenaceae</taxon>
        <taxon>Castellaniella</taxon>
    </lineage>
</organism>
<evidence type="ECO:0000256" key="5">
    <source>
        <dbReference type="ARBA" id="ARBA00022617"/>
    </source>
</evidence>
<dbReference type="Pfam" id="PF01654">
    <property type="entry name" value="Cyt_bd_oxida_I"/>
    <property type="match status" value="1"/>
</dbReference>
<evidence type="ECO:0000256" key="12">
    <source>
        <dbReference type="SAM" id="Phobius"/>
    </source>
</evidence>
<proteinExistence type="inferred from homology"/>
<gene>
    <name evidence="13" type="ORF">ABRY99_11820</name>
</gene>
<evidence type="ECO:0000256" key="6">
    <source>
        <dbReference type="ARBA" id="ARBA00022692"/>
    </source>
</evidence>
<keyword evidence="8" id="KW-0249">Electron transport</keyword>
<keyword evidence="4" id="KW-1003">Cell membrane</keyword>
<dbReference type="GO" id="GO:0016682">
    <property type="term" value="F:oxidoreductase activity, acting on diphenols and related substances as donors, oxygen as acceptor"/>
    <property type="evidence" value="ECO:0007669"/>
    <property type="project" value="TreeGrafter"/>
</dbReference>
<keyword evidence="5" id="KW-0349">Heme</keyword>
<feature type="transmembrane region" description="Helical" evidence="12">
    <location>
        <begin position="53"/>
        <end position="74"/>
    </location>
</feature>
<sequence length="444" mass="47813">MTQTAWVLSLSQFYLSLGFVLFFLTLELGLAWVLFGFRLCARRSQAALLAYRFWARVFALSLILGFAASLPLVFQIGTLWPDFMDRAGEVVGPLVGMAVLTAFVFKSCFLGAMLYGQRALSDRAHTWVVGMVAAGTSLTVWWIAVLLAWLQRPVGAVLVEGRYQVADWLGVLADGAAPVLFGALLAGGLLLAATLMLAVTAWRTEVRPSDAGDRSVYAWGLRLVLLALVLQALLAATLGRELLPLQPARVAAVVPQWASGPPERLSLLAWPDAAQGRDGWHLAGPAGWADWVRLPDEGPVHGLDELAGMRPPLLLTYLSARLTVLLAGILAVLAAWALWRGRRLGHEPDSLSPAGRAGLRAMAWLAVALQAAGWGHLMIGSLPYAVYGTVSLREIGTDVSQGVLWAVLCLQVAVYGALAAGFHQLLRHATRYGIVPVARHRGRA</sequence>
<feature type="transmembrane region" description="Helical" evidence="12">
    <location>
        <begin position="318"/>
        <end position="339"/>
    </location>
</feature>
<dbReference type="GO" id="GO:0070069">
    <property type="term" value="C:cytochrome complex"/>
    <property type="evidence" value="ECO:0007669"/>
    <property type="project" value="InterPro"/>
</dbReference>
<dbReference type="PANTHER" id="PTHR30365:SF14">
    <property type="entry name" value="CYTOCHROME BD MENAQUINOL OXIDASE SUBUNIT I-RELATED"/>
    <property type="match status" value="1"/>
</dbReference>
<dbReference type="GO" id="GO:0005886">
    <property type="term" value="C:plasma membrane"/>
    <property type="evidence" value="ECO:0007669"/>
    <property type="project" value="UniProtKB-SubCell"/>
</dbReference>
<keyword evidence="3" id="KW-0813">Transport</keyword>
<keyword evidence="6 12" id="KW-0812">Transmembrane</keyword>
<dbReference type="AlphaFoldDB" id="A0AB39CI12"/>
<feature type="transmembrane region" description="Helical" evidence="12">
    <location>
        <begin position="127"/>
        <end position="150"/>
    </location>
</feature>
<evidence type="ECO:0000256" key="7">
    <source>
        <dbReference type="ARBA" id="ARBA00022723"/>
    </source>
</evidence>
<keyword evidence="11 12" id="KW-0472">Membrane</keyword>
<accession>A0AB39CI12</accession>
<dbReference type="InterPro" id="IPR002585">
    <property type="entry name" value="Cyt-d_ubiquinol_oxidase_su_1"/>
</dbReference>
<feature type="transmembrane region" description="Helical" evidence="12">
    <location>
        <begin position="402"/>
        <end position="422"/>
    </location>
</feature>
<evidence type="ECO:0000256" key="3">
    <source>
        <dbReference type="ARBA" id="ARBA00022448"/>
    </source>
</evidence>
<feature type="transmembrane region" description="Helical" evidence="12">
    <location>
        <begin position="216"/>
        <end position="238"/>
    </location>
</feature>
<comment type="subcellular location">
    <subcellularLocation>
        <location evidence="1">Cell membrane</location>
        <topology evidence="1">Multi-pass membrane protein</topology>
    </subcellularLocation>
</comment>
<feature type="transmembrane region" description="Helical" evidence="12">
    <location>
        <begin position="12"/>
        <end position="41"/>
    </location>
</feature>
<feature type="transmembrane region" description="Helical" evidence="12">
    <location>
        <begin position="179"/>
        <end position="204"/>
    </location>
</feature>
<name>A0AB39CI12_9BURK</name>
<evidence type="ECO:0000256" key="11">
    <source>
        <dbReference type="ARBA" id="ARBA00023136"/>
    </source>
</evidence>
<keyword evidence="9 12" id="KW-1133">Transmembrane helix</keyword>
<evidence type="ECO:0000256" key="10">
    <source>
        <dbReference type="ARBA" id="ARBA00023004"/>
    </source>
</evidence>
<dbReference type="EMBL" id="CP158252">
    <property type="protein sequence ID" value="XDJ41611.1"/>
    <property type="molecule type" value="Genomic_DNA"/>
</dbReference>
<evidence type="ECO:0000313" key="13">
    <source>
        <dbReference type="EMBL" id="XDJ41611.1"/>
    </source>
</evidence>
<feature type="transmembrane region" description="Helical" evidence="12">
    <location>
        <begin position="359"/>
        <end position="382"/>
    </location>
</feature>
<protein>
    <submittedName>
        <fullName evidence="13">Cytochrome ubiquinol oxidase subunit I</fullName>
    </submittedName>
</protein>
<comment type="similarity">
    <text evidence="2">Belongs to the cytochrome ubiquinol oxidase subunit 1 family.</text>
</comment>
<dbReference type="GO" id="GO:0019646">
    <property type="term" value="P:aerobic electron transport chain"/>
    <property type="evidence" value="ECO:0007669"/>
    <property type="project" value="InterPro"/>
</dbReference>
<dbReference type="PANTHER" id="PTHR30365">
    <property type="entry name" value="CYTOCHROME D UBIQUINOL OXIDASE"/>
    <property type="match status" value="1"/>
</dbReference>
<evidence type="ECO:0000256" key="9">
    <source>
        <dbReference type="ARBA" id="ARBA00022989"/>
    </source>
</evidence>
<evidence type="ECO:0000256" key="4">
    <source>
        <dbReference type="ARBA" id="ARBA00022475"/>
    </source>
</evidence>
<dbReference type="GO" id="GO:0009055">
    <property type="term" value="F:electron transfer activity"/>
    <property type="evidence" value="ECO:0007669"/>
    <property type="project" value="InterPro"/>
</dbReference>
<keyword evidence="10" id="KW-0408">Iron</keyword>
<feature type="transmembrane region" description="Helical" evidence="12">
    <location>
        <begin position="94"/>
        <end position="115"/>
    </location>
</feature>